<protein>
    <recommendedName>
        <fullName evidence="1">SLBB domain-containing protein</fullName>
    </recommendedName>
</protein>
<dbReference type="PANTHER" id="PTHR33619:SF3">
    <property type="entry name" value="POLYSACCHARIDE EXPORT PROTEIN GFCE-RELATED"/>
    <property type="match status" value="1"/>
</dbReference>
<name>X1TU42_9ZZZZ</name>
<reference evidence="2" key="1">
    <citation type="journal article" date="2014" name="Front. Microbiol.">
        <title>High frequency of phylogenetically diverse reductive dehalogenase-homologous genes in deep subseafloor sedimentary metagenomes.</title>
        <authorList>
            <person name="Kawai M."/>
            <person name="Futagami T."/>
            <person name="Toyoda A."/>
            <person name="Takaki Y."/>
            <person name="Nishi S."/>
            <person name="Hori S."/>
            <person name="Arai W."/>
            <person name="Tsubouchi T."/>
            <person name="Morono Y."/>
            <person name="Uchiyama I."/>
            <person name="Ito T."/>
            <person name="Fujiyama A."/>
            <person name="Inagaki F."/>
            <person name="Takami H."/>
        </authorList>
    </citation>
    <scope>NUCLEOTIDE SEQUENCE</scope>
    <source>
        <strain evidence="2">Expedition CK06-06</strain>
    </source>
</reference>
<dbReference type="InterPro" id="IPR049712">
    <property type="entry name" value="Poly_export"/>
</dbReference>
<gene>
    <name evidence="2" type="ORF">S12H4_41736</name>
</gene>
<dbReference type="EMBL" id="BARW01025463">
    <property type="protein sequence ID" value="GAJ08868.1"/>
    <property type="molecule type" value="Genomic_DNA"/>
</dbReference>
<comment type="caution">
    <text evidence="2">The sequence shown here is derived from an EMBL/GenBank/DDBJ whole genome shotgun (WGS) entry which is preliminary data.</text>
</comment>
<dbReference type="Gene3D" id="3.10.560.10">
    <property type="entry name" value="Outer membrane lipoprotein wza domain like"/>
    <property type="match status" value="1"/>
</dbReference>
<feature type="non-terminal residue" evidence="2">
    <location>
        <position position="261"/>
    </location>
</feature>
<dbReference type="Pfam" id="PF22461">
    <property type="entry name" value="SLBB_2"/>
    <property type="match status" value="1"/>
</dbReference>
<accession>X1TU42</accession>
<feature type="domain" description="SLBB" evidence="1">
    <location>
        <begin position="144"/>
        <end position="223"/>
    </location>
</feature>
<dbReference type="InterPro" id="IPR054765">
    <property type="entry name" value="SLBB_dom"/>
</dbReference>
<organism evidence="2">
    <name type="scientific">marine sediment metagenome</name>
    <dbReference type="NCBI Taxonomy" id="412755"/>
    <lineage>
        <taxon>unclassified sequences</taxon>
        <taxon>metagenomes</taxon>
        <taxon>ecological metagenomes</taxon>
    </lineage>
</organism>
<dbReference type="PANTHER" id="PTHR33619">
    <property type="entry name" value="POLYSACCHARIDE EXPORT PROTEIN GFCE-RELATED"/>
    <property type="match status" value="1"/>
</dbReference>
<evidence type="ECO:0000259" key="1">
    <source>
        <dbReference type="Pfam" id="PF22461"/>
    </source>
</evidence>
<dbReference type="AlphaFoldDB" id="X1TU42"/>
<proteinExistence type="predicted"/>
<evidence type="ECO:0000313" key="2">
    <source>
        <dbReference type="EMBL" id="GAJ08868.1"/>
    </source>
</evidence>
<feature type="non-terminal residue" evidence="2">
    <location>
        <position position="1"/>
    </location>
</feature>
<dbReference type="GO" id="GO:0015159">
    <property type="term" value="F:polysaccharide transmembrane transporter activity"/>
    <property type="evidence" value="ECO:0007669"/>
    <property type="project" value="InterPro"/>
</dbReference>
<sequence length="261" mass="29293">DEEMDLDELLKSLAEPGERERIDEQIEVGDVGIDILPSRVEPRGRVVVEEDAGRIDWVFQDGKWVPMQIGPPMLRRPVIEIVPPDDIRVPVQEQPTGDLEWITGEKTRLIKIPADKLMAGDPRYNIVIKPGDSIYVPVDVVGEFCIMGNVNNQGYILMTGRPLTLKMAVAAAGGLGPLAYPKRCEVTRRIGRKKEEIVMVDLDKIASGAQPDFFIKPNDLINVGTHATSRWRAVLRNAFRATYGMGFVYDRNFALDNYYNS</sequence>